<gene>
    <name evidence="7" type="primary">citE</name>
    <name evidence="7" type="ordered locus">AMED_7131</name>
</gene>
<evidence type="ECO:0000256" key="2">
    <source>
        <dbReference type="ARBA" id="ARBA00022723"/>
    </source>
</evidence>
<feature type="domain" description="HpcH/HpaI aldolase/citrate lyase" evidence="6">
    <location>
        <begin position="14"/>
        <end position="238"/>
    </location>
</feature>
<dbReference type="InterPro" id="IPR040442">
    <property type="entry name" value="Pyrv_kinase-like_dom_sf"/>
</dbReference>
<organism evidence="7 8">
    <name type="scientific">Amycolatopsis mediterranei (strain U-32)</name>
    <dbReference type="NCBI Taxonomy" id="749927"/>
    <lineage>
        <taxon>Bacteria</taxon>
        <taxon>Bacillati</taxon>
        <taxon>Actinomycetota</taxon>
        <taxon>Actinomycetes</taxon>
        <taxon>Pseudonocardiales</taxon>
        <taxon>Pseudonocardiaceae</taxon>
        <taxon>Amycolatopsis</taxon>
    </lineage>
</organism>
<dbReference type="HOGENOM" id="CLU_044864_0_1_11"/>
<dbReference type="Pfam" id="PF03328">
    <property type="entry name" value="HpcH_HpaI"/>
    <property type="match status" value="1"/>
</dbReference>
<dbReference type="Proteomes" id="UP000000328">
    <property type="component" value="Chromosome"/>
</dbReference>
<accession>A0A0H3DFI5</accession>
<name>A0A0H3DFI5_AMYMU</name>
<dbReference type="OrthoDB" id="9768429at2"/>
<dbReference type="KEGG" id="amd:AMED_7131"/>
<keyword evidence="3 5" id="KW-0460">Magnesium</keyword>
<dbReference type="EMBL" id="CP002000">
    <property type="protein sequence ID" value="ADJ48848.1"/>
    <property type="molecule type" value="Genomic_DNA"/>
</dbReference>
<evidence type="ECO:0000256" key="5">
    <source>
        <dbReference type="PIRSR" id="PIRSR015582-2"/>
    </source>
</evidence>
<feature type="binding site" evidence="4">
    <location>
        <position position="135"/>
    </location>
    <ligand>
        <name>substrate</name>
    </ligand>
</feature>
<feature type="binding site" evidence="4">
    <location>
        <position position="70"/>
    </location>
    <ligand>
        <name>substrate</name>
    </ligand>
</feature>
<evidence type="ECO:0000313" key="7">
    <source>
        <dbReference type="EMBL" id="ADJ48848.1"/>
    </source>
</evidence>
<dbReference type="AlphaFoldDB" id="A0A0H3DFI5"/>
<keyword evidence="7" id="KW-0456">Lyase</keyword>
<dbReference type="PATRIC" id="fig|749927.5.peg.7418"/>
<keyword evidence="2 5" id="KW-0479">Metal-binding</keyword>
<evidence type="ECO:0000256" key="4">
    <source>
        <dbReference type="PIRSR" id="PIRSR015582-1"/>
    </source>
</evidence>
<dbReference type="eggNOG" id="COG2301">
    <property type="taxonomic scope" value="Bacteria"/>
</dbReference>
<dbReference type="GO" id="GO:0016829">
    <property type="term" value="F:lyase activity"/>
    <property type="evidence" value="ECO:0007669"/>
    <property type="project" value="UniProtKB-KW"/>
</dbReference>
<reference evidence="7 8" key="1">
    <citation type="journal article" date="2010" name="Cell Res.">
        <title>Complete genome sequence of the rifamycin SV-producing Amycolatopsis mediterranei U32 revealed its genetic characteristics in phylogeny and metabolism.</title>
        <authorList>
            <person name="Zhao W."/>
            <person name="Zhong Y."/>
            <person name="Yuan H."/>
            <person name="Wang J."/>
            <person name="Zheng H."/>
            <person name="Wang Y."/>
            <person name="Cen X."/>
            <person name="Xu F."/>
            <person name="Bai J."/>
            <person name="Han X."/>
            <person name="Lu G."/>
            <person name="Zhu Y."/>
            <person name="Shao Z."/>
            <person name="Yan H."/>
            <person name="Li C."/>
            <person name="Peng N."/>
            <person name="Zhang Z."/>
            <person name="Zhang Y."/>
            <person name="Lin W."/>
            <person name="Fan Y."/>
            <person name="Qin Z."/>
            <person name="Hu Y."/>
            <person name="Zhu B."/>
            <person name="Wang S."/>
            <person name="Ding X."/>
            <person name="Zhao G.P."/>
        </authorList>
    </citation>
    <scope>NUCLEOTIDE SEQUENCE [LARGE SCALE GENOMIC DNA]</scope>
    <source>
        <strain evidence="8">U-32</strain>
    </source>
</reference>
<dbReference type="PIRSF" id="PIRSF015582">
    <property type="entry name" value="Cit_lyase_B"/>
    <property type="match status" value="1"/>
</dbReference>
<proteinExistence type="predicted"/>
<dbReference type="InterPro" id="IPR011206">
    <property type="entry name" value="Citrate_lyase_beta/mcl1/mcl2"/>
</dbReference>
<evidence type="ECO:0000256" key="1">
    <source>
        <dbReference type="ARBA" id="ARBA00001946"/>
    </source>
</evidence>
<dbReference type="GO" id="GO:0006107">
    <property type="term" value="P:oxaloacetate metabolic process"/>
    <property type="evidence" value="ECO:0007669"/>
    <property type="project" value="TreeGrafter"/>
</dbReference>
<feature type="binding site" evidence="5">
    <location>
        <position position="162"/>
    </location>
    <ligand>
        <name>Mg(2+)</name>
        <dbReference type="ChEBI" id="CHEBI:18420"/>
    </ligand>
</feature>
<protein>
    <submittedName>
        <fullName evidence="7">Citrate lyase subunit beta</fullName>
    </submittedName>
</protein>
<dbReference type="SUPFAM" id="SSF51621">
    <property type="entry name" value="Phosphoenolpyruvate/pyruvate domain"/>
    <property type="match status" value="1"/>
</dbReference>
<evidence type="ECO:0000313" key="8">
    <source>
        <dbReference type="Proteomes" id="UP000000328"/>
    </source>
</evidence>
<dbReference type="GeneID" id="92874781"/>
<dbReference type="InterPro" id="IPR005000">
    <property type="entry name" value="Aldolase/citrate-lyase_domain"/>
</dbReference>
<comment type="cofactor">
    <cofactor evidence="1">
        <name>Mg(2+)</name>
        <dbReference type="ChEBI" id="CHEBI:18420"/>
    </cofactor>
</comment>
<evidence type="ECO:0000256" key="3">
    <source>
        <dbReference type="ARBA" id="ARBA00022842"/>
    </source>
</evidence>
<dbReference type="Gene3D" id="3.20.20.60">
    <property type="entry name" value="Phosphoenolpyruvate-binding domains"/>
    <property type="match status" value="1"/>
</dbReference>
<dbReference type="RefSeq" id="WP_013228893.1">
    <property type="nucleotide sequence ID" value="NC_014318.1"/>
</dbReference>
<dbReference type="InterPro" id="IPR015813">
    <property type="entry name" value="Pyrv/PenolPyrv_kinase-like_dom"/>
</dbReference>
<dbReference type="PANTHER" id="PTHR32308">
    <property type="entry name" value="LYASE BETA SUBUNIT, PUTATIVE (AFU_ORTHOLOGUE AFUA_4G13030)-RELATED"/>
    <property type="match status" value="1"/>
</dbReference>
<feature type="binding site" evidence="5">
    <location>
        <position position="135"/>
    </location>
    <ligand>
        <name>Mg(2+)</name>
        <dbReference type="ChEBI" id="CHEBI:18420"/>
    </ligand>
</feature>
<evidence type="ECO:0000259" key="6">
    <source>
        <dbReference type="Pfam" id="PF03328"/>
    </source>
</evidence>
<dbReference type="GO" id="GO:0000287">
    <property type="term" value="F:magnesium ion binding"/>
    <property type="evidence" value="ECO:0007669"/>
    <property type="project" value="TreeGrafter"/>
</dbReference>
<dbReference type="PANTHER" id="PTHR32308:SF0">
    <property type="entry name" value="HPCH_HPAI ALDOLASE_CITRATE LYASE DOMAIN-CONTAINING PROTEIN"/>
    <property type="match status" value="1"/>
</dbReference>
<sequence length="305" mass="33187">MPEIQALRRSELATPATSERMFAKAAASDADLVFLDLEDAVAPAMREKARGLAVRALTEYDWGTTARAVRINGIHTKWAHGDIIEVVTGARDNLDTVIVPKATAARDVWWVDVLLTQLEDYLGLRERIRLEVLIEDVAGIAHAEEIATASSRLDAVIFGAGDLSVSQGARVDTNFQPRDHYPGDFWYYARMQVLTAARVAGILAIDAPYPDFRDPEGYERDASNAASLGFNGKWSIHPSQIAIANRVFRPTDVEVERAQRNLAAYRAAEADGLGATSVDGQLVDAAHVKLAERVLAQHAAASGQS</sequence>